<feature type="transmembrane region" description="Helical" evidence="2">
    <location>
        <begin position="220"/>
        <end position="240"/>
    </location>
</feature>
<keyword evidence="2" id="KW-1133">Transmembrane helix</keyword>
<protein>
    <recommendedName>
        <fullName evidence="5">Post-GPI attachment to proteins factor 3</fullName>
    </recommendedName>
</protein>
<feature type="transmembrane region" description="Helical" evidence="2">
    <location>
        <begin position="331"/>
        <end position="352"/>
    </location>
</feature>
<evidence type="ECO:0000313" key="3">
    <source>
        <dbReference type="EMBL" id="CAK0836886.1"/>
    </source>
</evidence>
<dbReference type="Proteomes" id="UP001189429">
    <property type="component" value="Unassembled WGS sequence"/>
</dbReference>
<feature type="region of interest" description="Disordered" evidence="1">
    <location>
        <begin position="1"/>
        <end position="42"/>
    </location>
</feature>
<dbReference type="EMBL" id="CAUYUJ010013891">
    <property type="protein sequence ID" value="CAK0836886.1"/>
    <property type="molecule type" value="Genomic_DNA"/>
</dbReference>
<proteinExistence type="predicted"/>
<feature type="compositionally biased region" description="Low complexity" evidence="1">
    <location>
        <begin position="13"/>
        <end position="39"/>
    </location>
</feature>
<evidence type="ECO:0000256" key="1">
    <source>
        <dbReference type="SAM" id="MobiDB-lite"/>
    </source>
</evidence>
<organism evidence="3 4">
    <name type="scientific">Prorocentrum cordatum</name>
    <dbReference type="NCBI Taxonomy" id="2364126"/>
    <lineage>
        <taxon>Eukaryota</taxon>
        <taxon>Sar</taxon>
        <taxon>Alveolata</taxon>
        <taxon>Dinophyceae</taxon>
        <taxon>Prorocentrales</taxon>
        <taxon>Prorocentraceae</taxon>
        <taxon>Prorocentrum</taxon>
    </lineage>
</organism>
<feature type="non-terminal residue" evidence="3">
    <location>
        <position position="1"/>
    </location>
</feature>
<comment type="caution">
    <text evidence="3">The sequence shown here is derived from an EMBL/GenBank/DDBJ whole genome shotgun (WGS) entry which is preliminary data.</text>
</comment>
<keyword evidence="4" id="KW-1185">Reference proteome</keyword>
<feature type="transmembrane region" description="Helical" evidence="2">
    <location>
        <begin position="181"/>
        <end position="200"/>
    </location>
</feature>
<feature type="transmembrane region" description="Helical" evidence="2">
    <location>
        <begin position="306"/>
        <end position="324"/>
    </location>
</feature>
<evidence type="ECO:0000313" key="4">
    <source>
        <dbReference type="Proteomes" id="UP001189429"/>
    </source>
</evidence>
<evidence type="ECO:0008006" key="5">
    <source>
        <dbReference type="Google" id="ProtNLM"/>
    </source>
</evidence>
<name>A0ABN9SWS3_9DINO</name>
<sequence length="368" mass="40368">SFCTSRGPPLPAPKAAAAEPGAMAPALRSSARPGAAARGTRPRRHPCLAAGALVTALLCARSQWQAFLPSPAGRHGAARAAGGRQVGRPAGAKAAEFQNLDAQYNTAWLDIEQTSVESMNWANPQTVFAIGASALYAFDVWRIGHLIPPTGQEAVLAGLLYLGLYASRYQDVRRLDYHYQVSFYASIGWTFYAFASLVHAMSYSPDATQHVLSQPDADAFHGGAAAIYLGSCAYFYAYHWGRQWRHLMENRLRPMFVVGLGSLTFAHGLTVGHILKCLDDPKWFATVSQIYPDEWQWMADTRLVELYLTALALFLVICHLRGVLTGTANAAVVFLGTVIVPTALLFGETFFIKACAWEHYFMWGPKHW</sequence>
<gene>
    <name evidence="3" type="ORF">PCOR1329_LOCUS33245</name>
</gene>
<accession>A0ABN9SWS3</accession>
<feature type="transmembrane region" description="Helical" evidence="2">
    <location>
        <begin position="252"/>
        <end position="275"/>
    </location>
</feature>
<keyword evidence="2" id="KW-0812">Transmembrane</keyword>
<reference evidence="3" key="1">
    <citation type="submission" date="2023-10" db="EMBL/GenBank/DDBJ databases">
        <authorList>
            <person name="Chen Y."/>
            <person name="Shah S."/>
            <person name="Dougan E. K."/>
            <person name="Thang M."/>
            <person name="Chan C."/>
        </authorList>
    </citation>
    <scope>NUCLEOTIDE SEQUENCE [LARGE SCALE GENOMIC DNA]</scope>
</reference>
<evidence type="ECO:0000256" key="2">
    <source>
        <dbReference type="SAM" id="Phobius"/>
    </source>
</evidence>
<keyword evidence="2" id="KW-0472">Membrane</keyword>